<protein>
    <recommendedName>
        <fullName evidence="1">Tc1-like transposase DDE domain-containing protein</fullName>
    </recommendedName>
</protein>
<dbReference type="EMBL" id="CAUEEQ010079457">
    <property type="protein sequence ID" value="CAJ0968613.1"/>
    <property type="molecule type" value="Genomic_DNA"/>
</dbReference>
<sequence>MRKMRDQPKATPEELVNDLKAAHKVRLLKKAHVQPCLKFANEHLDDSQDYDPKHTAKATKEWLKKKHIKIMEWPSQSPDLNPIENLWRELKLRVAKRQPQNFNDLEMICKEELTKIPPDTCANLIISYNKRLTAVLANKGFATKEMANFPSAILSMYNEALERKEAVKHFISSLETMCQQFSRVKAEVACIAVYDSEALVVGSRKGKAFFDSRKDLQTDFIQYCEHFGTAVWMKFVFQKR</sequence>
<name>A0ABN9MP82_9NEOB</name>
<dbReference type="PANTHER" id="PTHR46304">
    <property type="entry name" value="GENERAL TRANSCRIPTION FACTOR II-I REPEAT DOMAIN-CONTAINING PROTEIN 1"/>
    <property type="match status" value="1"/>
</dbReference>
<dbReference type="PANTHER" id="PTHR46304:SF2">
    <property type="entry name" value="GENERAL TRANSCRIPTION FACTOR II-I"/>
    <property type="match status" value="1"/>
</dbReference>
<proteinExistence type="predicted"/>
<evidence type="ECO:0000313" key="3">
    <source>
        <dbReference type="Proteomes" id="UP001176940"/>
    </source>
</evidence>
<feature type="domain" description="Tc1-like transposase DDE" evidence="1">
    <location>
        <begin position="52"/>
        <end position="105"/>
    </location>
</feature>
<dbReference type="InterPro" id="IPR038717">
    <property type="entry name" value="Tc1-like_DDE_dom"/>
</dbReference>
<dbReference type="Gene3D" id="3.30.420.10">
    <property type="entry name" value="Ribonuclease H-like superfamily/Ribonuclease H"/>
    <property type="match status" value="1"/>
</dbReference>
<accession>A0ABN9MP82</accession>
<evidence type="ECO:0000259" key="1">
    <source>
        <dbReference type="Pfam" id="PF13358"/>
    </source>
</evidence>
<comment type="caution">
    <text evidence="2">The sequence shown here is derived from an EMBL/GenBank/DDBJ whole genome shotgun (WGS) entry which is preliminary data.</text>
</comment>
<dbReference type="Proteomes" id="UP001176940">
    <property type="component" value="Unassembled WGS sequence"/>
</dbReference>
<dbReference type="Pfam" id="PF13358">
    <property type="entry name" value="DDE_3"/>
    <property type="match status" value="1"/>
</dbReference>
<organism evidence="2 3">
    <name type="scientific">Ranitomeya imitator</name>
    <name type="common">mimic poison frog</name>
    <dbReference type="NCBI Taxonomy" id="111125"/>
    <lineage>
        <taxon>Eukaryota</taxon>
        <taxon>Metazoa</taxon>
        <taxon>Chordata</taxon>
        <taxon>Craniata</taxon>
        <taxon>Vertebrata</taxon>
        <taxon>Euteleostomi</taxon>
        <taxon>Amphibia</taxon>
        <taxon>Batrachia</taxon>
        <taxon>Anura</taxon>
        <taxon>Neobatrachia</taxon>
        <taxon>Hyloidea</taxon>
        <taxon>Dendrobatidae</taxon>
        <taxon>Dendrobatinae</taxon>
        <taxon>Ranitomeya</taxon>
    </lineage>
</organism>
<evidence type="ECO:0000313" key="2">
    <source>
        <dbReference type="EMBL" id="CAJ0968613.1"/>
    </source>
</evidence>
<reference evidence="2" key="1">
    <citation type="submission" date="2023-07" db="EMBL/GenBank/DDBJ databases">
        <authorList>
            <person name="Stuckert A."/>
        </authorList>
    </citation>
    <scope>NUCLEOTIDE SEQUENCE</scope>
</reference>
<gene>
    <name evidence="2" type="ORF">RIMI_LOCUS23245235</name>
</gene>
<keyword evidence="3" id="KW-1185">Reference proteome</keyword>
<dbReference type="InterPro" id="IPR036397">
    <property type="entry name" value="RNaseH_sf"/>
</dbReference>